<dbReference type="AlphaFoldDB" id="S5Z9Y4"/>
<gene>
    <name evidence="1" type="ORF">N186_09170</name>
</gene>
<dbReference type="PATRIC" id="fig|1365176.7.peg.1818"/>
<sequence length="84" mass="10171">MLRKDYIDYQRDNLNLTKNISRCTKQVWIITRGTSRIKWLFDDIKVKKVSVSDLIKNYKWRLQQDPLREEDLVKELVFLGENTP</sequence>
<dbReference type="Proteomes" id="UP000015543">
    <property type="component" value="Chromosome"/>
</dbReference>
<evidence type="ECO:0000313" key="1">
    <source>
        <dbReference type="EMBL" id="AGT36170.1"/>
    </source>
</evidence>
<name>S5Z9Y4_9CREN</name>
<dbReference type="KEGG" id="thb:N186_09170"/>
<proteinExistence type="predicted"/>
<dbReference type="HOGENOM" id="CLU_2519955_0_0_2"/>
<reference evidence="1 2" key="1">
    <citation type="journal article" date="2013" name="Genome Announc.">
        <title>Complete Genomic Sequence of 'Thermofilum adornatus' Strain 1910bT, a Hyperthermophilic Anaerobic Organotrophic Crenarchaeon.</title>
        <authorList>
            <person name="Dominova I.N."/>
            <person name="Kublanov I.V."/>
            <person name="Podosokorskaya O.A."/>
            <person name="Derbikova K.S."/>
            <person name="Patrushev M.V."/>
            <person name="Toshchakov S.V."/>
        </authorList>
    </citation>
    <scope>NUCLEOTIDE SEQUENCE [LARGE SCALE GENOMIC DNA]</scope>
    <source>
        <strain evidence="2">1910b</strain>
    </source>
</reference>
<accession>S5Z9Y4</accession>
<organism evidence="1 2">
    <name type="scientific">Thermofilum adornatum</name>
    <dbReference type="NCBI Taxonomy" id="1365176"/>
    <lineage>
        <taxon>Archaea</taxon>
        <taxon>Thermoproteota</taxon>
        <taxon>Thermoprotei</taxon>
        <taxon>Thermofilales</taxon>
        <taxon>Thermofilaceae</taxon>
        <taxon>Thermofilum</taxon>
    </lineage>
</organism>
<dbReference type="EMBL" id="CP006646">
    <property type="protein sequence ID" value="AGT36170.1"/>
    <property type="molecule type" value="Genomic_DNA"/>
</dbReference>
<evidence type="ECO:0000313" key="2">
    <source>
        <dbReference type="Proteomes" id="UP000015543"/>
    </source>
</evidence>
<protein>
    <submittedName>
        <fullName evidence="1">Uncharacterized protein</fullName>
    </submittedName>
</protein>
<keyword evidence="2" id="KW-1185">Reference proteome</keyword>